<evidence type="ECO:0000256" key="5">
    <source>
        <dbReference type="ARBA" id="ARBA00023015"/>
    </source>
</evidence>
<evidence type="ECO:0000313" key="13">
    <source>
        <dbReference type="EMBL" id="MBK1698802.1"/>
    </source>
</evidence>
<evidence type="ECO:0000259" key="12">
    <source>
        <dbReference type="Pfam" id="PF04963"/>
    </source>
</evidence>
<accession>A0A934V0X9</accession>
<dbReference type="GO" id="GO:0006352">
    <property type="term" value="P:DNA-templated transcription initiation"/>
    <property type="evidence" value="ECO:0007669"/>
    <property type="project" value="InterPro"/>
</dbReference>
<evidence type="ECO:0000259" key="11">
    <source>
        <dbReference type="Pfam" id="PF04552"/>
    </source>
</evidence>
<dbReference type="Pfam" id="PF04963">
    <property type="entry name" value="Sigma54_CBD"/>
    <property type="match status" value="1"/>
</dbReference>
<dbReference type="GO" id="GO:0016987">
    <property type="term" value="F:sigma factor activity"/>
    <property type="evidence" value="ECO:0007669"/>
    <property type="project" value="UniProtKB-KW"/>
</dbReference>
<reference evidence="13" key="1">
    <citation type="submission" date="2017-08" db="EMBL/GenBank/DDBJ databases">
        <authorList>
            <person name="Imhoff J.F."/>
            <person name="Rahn T."/>
            <person name="Kuenzel S."/>
            <person name="Neulinger S.C."/>
        </authorList>
    </citation>
    <scope>NUCLEOTIDE SEQUENCE</scope>
    <source>
        <strain evidence="13">DSM 9154</strain>
    </source>
</reference>
<dbReference type="InterPro" id="IPR007634">
    <property type="entry name" value="RNA_pol_sigma_54_DNA-bd"/>
</dbReference>
<comment type="caution">
    <text evidence="13">The sequence shown here is derived from an EMBL/GenBank/DDBJ whole genome shotgun (WGS) entry which is preliminary data.</text>
</comment>
<dbReference type="PROSITE" id="PS00717">
    <property type="entry name" value="SIGMA54_1"/>
    <property type="match status" value="1"/>
</dbReference>
<dbReference type="InterPro" id="IPR000394">
    <property type="entry name" value="RNA_pol_sigma_54"/>
</dbReference>
<protein>
    <recommendedName>
        <fullName evidence="9">RNA polymerase sigma-54 factor</fullName>
    </recommendedName>
</protein>
<dbReference type="PANTHER" id="PTHR32248">
    <property type="entry name" value="RNA POLYMERASE SIGMA-54 FACTOR"/>
    <property type="match status" value="1"/>
</dbReference>
<dbReference type="PROSITE" id="PS00718">
    <property type="entry name" value="SIGMA54_2"/>
    <property type="match status" value="1"/>
</dbReference>
<dbReference type="GO" id="GO:0001216">
    <property type="term" value="F:DNA-binding transcription activator activity"/>
    <property type="evidence" value="ECO:0007669"/>
    <property type="project" value="InterPro"/>
</dbReference>
<keyword evidence="5 9" id="KW-0805">Transcription regulation</keyword>
<evidence type="ECO:0000256" key="3">
    <source>
        <dbReference type="ARBA" id="ARBA00022679"/>
    </source>
</evidence>
<dbReference type="RefSeq" id="WP_027287980.1">
    <property type="nucleotide sequence ID" value="NZ_NRRE01000030.1"/>
</dbReference>
<keyword evidence="8 9" id="KW-0804">Transcription</keyword>
<dbReference type="AlphaFoldDB" id="A0A934V0X9"/>
<gene>
    <name evidence="13" type="primary">rpoN</name>
    <name evidence="13" type="ORF">CKO21_16270</name>
</gene>
<feature type="compositionally biased region" description="Basic and acidic residues" evidence="10">
    <location>
        <begin position="49"/>
        <end position="82"/>
    </location>
</feature>
<comment type="similarity">
    <text evidence="1 9">Belongs to the sigma-54 factor family.</text>
</comment>
<evidence type="ECO:0000256" key="10">
    <source>
        <dbReference type="SAM" id="MobiDB-lite"/>
    </source>
</evidence>
<dbReference type="NCBIfam" id="NF009118">
    <property type="entry name" value="PRK12469.1"/>
    <property type="match status" value="1"/>
</dbReference>
<dbReference type="PROSITE" id="PS50044">
    <property type="entry name" value="SIGMA54_3"/>
    <property type="match status" value="1"/>
</dbReference>
<keyword evidence="2 9" id="KW-0240">DNA-directed RNA polymerase</keyword>
<dbReference type="GO" id="GO:0003677">
    <property type="term" value="F:DNA binding"/>
    <property type="evidence" value="ECO:0007669"/>
    <property type="project" value="UniProtKB-KW"/>
</dbReference>
<dbReference type="NCBIfam" id="TIGR02395">
    <property type="entry name" value="rpoN_sigma"/>
    <property type="match status" value="1"/>
</dbReference>
<evidence type="ECO:0000256" key="1">
    <source>
        <dbReference type="ARBA" id="ARBA00008798"/>
    </source>
</evidence>
<dbReference type="GO" id="GO:0016779">
    <property type="term" value="F:nucleotidyltransferase activity"/>
    <property type="evidence" value="ECO:0007669"/>
    <property type="project" value="UniProtKB-KW"/>
</dbReference>
<keyword evidence="4 9" id="KW-0548">Nucleotidyltransferase</keyword>
<dbReference type="Pfam" id="PF04552">
    <property type="entry name" value="Sigma54_DBD"/>
    <property type="match status" value="1"/>
</dbReference>
<evidence type="ECO:0000256" key="2">
    <source>
        <dbReference type="ARBA" id="ARBA00022478"/>
    </source>
</evidence>
<evidence type="ECO:0000256" key="8">
    <source>
        <dbReference type="ARBA" id="ARBA00023163"/>
    </source>
</evidence>
<evidence type="ECO:0000256" key="4">
    <source>
        <dbReference type="ARBA" id="ARBA00022695"/>
    </source>
</evidence>
<comment type="function">
    <text evidence="9">Sigma factors are initiation factors that promote the attachment of RNA polymerase to specific initiation sites and are then released.</text>
</comment>
<feature type="region of interest" description="Disordered" evidence="10">
    <location>
        <begin position="46"/>
        <end position="112"/>
    </location>
</feature>
<dbReference type="Proteomes" id="UP000778970">
    <property type="component" value="Unassembled WGS sequence"/>
</dbReference>
<dbReference type="PANTHER" id="PTHR32248:SF4">
    <property type="entry name" value="RNA POLYMERASE SIGMA-54 FACTOR"/>
    <property type="match status" value="1"/>
</dbReference>
<feature type="domain" description="RNA polymerase sigma factor 54 DNA-binding" evidence="11">
    <location>
        <begin position="319"/>
        <end position="477"/>
    </location>
</feature>
<dbReference type="PRINTS" id="PR00045">
    <property type="entry name" value="SIGMA54FCT"/>
</dbReference>
<keyword evidence="6 9" id="KW-0731">Sigma factor</keyword>
<dbReference type="GO" id="GO:0000428">
    <property type="term" value="C:DNA-directed RNA polymerase complex"/>
    <property type="evidence" value="ECO:0007669"/>
    <property type="project" value="UniProtKB-KW"/>
</dbReference>
<keyword evidence="7 9" id="KW-0238">DNA-binding</keyword>
<keyword evidence="14" id="KW-1185">Reference proteome</keyword>
<proteinExistence type="inferred from homology"/>
<dbReference type="InterPro" id="IPR007046">
    <property type="entry name" value="RNA_pol_sigma_54_core-bd"/>
</dbReference>
<dbReference type="Gene3D" id="1.10.10.60">
    <property type="entry name" value="Homeodomain-like"/>
    <property type="match status" value="1"/>
</dbReference>
<evidence type="ECO:0000256" key="9">
    <source>
        <dbReference type="PIRNR" id="PIRNR000774"/>
    </source>
</evidence>
<evidence type="ECO:0000256" key="6">
    <source>
        <dbReference type="ARBA" id="ARBA00023082"/>
    </source>
</evidence>
<dbReference type="EMBL" id="NRRE01000030">
    <property type="protein sequence ID" value="MBK1698802.1"/>
    <property type="molecule type" value="Genomic_DNA"/>
</dbReference>
<name>A0A934V0X9_9PROT</name>
<dbReference type="Gene3D" id="1.10.10.1330">
    <property type="entry name" value="RNA polymerase sigma-54 factor, core-binding domain"/>
    <property type="match status" value="1"/>
</dbReference>
<organism evidence="13 14">
    <name type="scientific">Rhodovibrio salinarum</name>
    <dbReference type="NCBI Taxonomy" id="1087"/>
    <lineage>
        <taxon>Bacteria</taxon>
        <taxon>Pseudomonadati</taxon>
        <taxon>Pseudomonadota</taxon>
        <taxon>Alphaproteobacteria</taxon>
        <taxon>Rhodospirillales</taxon>
        <taxon>Rhodovibrionaceae</taxon>
        <taxon>Rhodovibrio</taxon>
    </lineage>
</organism>
<dbReference type="PIRSF" id="PIRSF000774">
    <property type="entry name" value="RpoN"/>
    <property type="match status" value="1"/>
</dbReference>
<dbReference type="NCBIfam" id="NF004596">
    <property type="entry name" value="PRK05932.1-3"/>
    <property type="match status" value="1"/>
</dbReference>
<evidence type="ECO:0000256" key="7">
    <source>
        <dbReference type="ARBA" id="ARBA00023125"/>
    </source>
</evidence>
<dbReference type="InterPro" id="IPR038709">
    <property type="entry name" value="RpoN_core-bd_sf"/>
</dbReference>
<sequence>MALSQRLELRTSQSLVMTPQLQQAIKLLQLNNLELTSYIEQELEQNPLLERDERDRPQTEAADPRRGDEDDLDDRSGERDWDAAPDSFSEEMGADWTSGPGSGGGSGADEDALSSIDQRTATTLTLRDHLLEQVHLSLSDPSDRAIAEALVDSLDPAGYLASPVDELADLLGVAPARIEAVLTQLQGFDPAGVFARDLAECLAIQLRERNRLDPAMQTLVANLELAGQRDWTRLKRLCGVDTEDLTDMLAELRALDPRPALAFEGQPVQPLVPDILMRPGRTGGWHLELNPETLPRVLVNQRYARQVGAAAERDKAARSFLSERLQSANWLVRALEQRANTILKVAESIVTHQEAFFHHGVEHLRPLTLREIAETIEMHESTVSRVTANKYMATPRGTYELKYFFTATIQGADGGSHSAEAVRQRIKTLIDQETPDSVLSDDRIVAILRAEGVDIARRTVAKYRDALRIPSSTQRRREKAAIA</sequence>
<feature type="domain" description="RNA polymerase sigma factor 54 core-binding" evidence="12">
    <location>
        <begin position="116"/>
        <end position="303"/>
    </location>
</feature>
<reference evidence="13" key="2">
    <citation type="journal article" date="2020" name="Microorganisms">
        <title>Osmotic Adaptation and Compatible Solute Biosynthesis of Phototrophic Bacteria as Revealed from Genome Analyses.</title>
        <authorList>
            <person name="Imhoff J.F."/>
            <person name="Rahn T."/>
            <person name="Kunzel S."/>
            <person name="Keller A."/>
            <person name="Neulinger S.C."/>
        </authorList>
    </citation>
    <scope>NUCLEOTIDE SEQUENCE</scope>
    <source>
        <strain evidence="13">DSM 9154</strain>
    </source>
</reference>
<evidence type="ECO:0000313" key="14">
    <source>
        <dbReference type="Proteomes" id="UP000778970"/>
    </source>
</evidence>
<dbReference type="Pfam" id="PF00309">
    <property type="entry name" value="Sigma54_AID"/>
    <property type="match status" value="1"/>
</dbReference>
<keyword evidence="3 9" id="KW-0808">Transferase</keyword>